<protein>
    <recommendedName>
        <fullName evidence="3">Alginate lyase domain-containing protein</fullName>
    </recommendedName>
</protein>
<organism evidence="4 5">
    <name type="scientific">Mucilaginibacter terrae</name>
    <dbReference type="NCBI Taxonomy" id="1955052"/>
    <lineage>
        <taxon>Bacteria</taxon>
        <taxon>Pseudomonadati</taxon>
        <taxon>Bacteroidota</taxon>
        <taxon>Sphingobacteriia</taxon>
        <taxon>Sphingobacteriales</taxon>
        <taxon>Sphingobacteriaceae</taxon>
        <taxon>Mucilaginibacter</taxon>
    </lineage>
</organism>
<keyword evidence="5" id="KW-1185">Reference proteome</keyword>
<comment type="caution">
    <text evidence="4">The sequence shown here is derived from an EMBL/GenBank/DDBJ whole genome shotgun (WGS) entry which is preliminary data.</text>
</comment>
<feature type="domain" description="Alginate lyase" evidence="3">
    <location>
        <begin position="110"/>
        <end position="318"/>
    </location>
</feature>
<dbReference type="PROSITE" id="PS51257">
    <property type="entry name" value="PROKAR_LIPOPROTEIN"/>
    <property type="match status" value="1"/>
</dbReference>
<dbReference type="Pfam" id="PF16351">
    <property type="entry name" value="DUF4979"/>
    <property type="match status" value="1"/>
</dbReference>
<keyword evidence="2" id="KW-0456">Lyase</keyword>
<evidence type="ECO:0000256" key="1">
    <source>
        <dbReference type="ARBA" id="ARBA00022729"/>
    </source>
</evidence>
<gene>
    <name evidence="4" type="ORF">QE417_000215</name>
</gene>
<dbReference type="Proteomes" id="UP001258315">
    <property type="component" value="Unassembled WGS sequence"/>
</dbReference>
<dbReference type="Pfam" id="PF05426">
    <property type="entry name" value="Alginate_lyase"/>
    <property type="match status" value="1"/>
</dbReference>
<accession>A0ABU3GMY0</accession>
<proteinExistence type="predicted"/>
<dbReference type="InterPro" id="IPR032502">
    <property type="entry name" value="DUF4979"/>
</dbReference>
<evidence type="ECO:0000256" key="2">
    <source>
        <dbReference type="ARBA" id="ARBA00023239"/>
    </source>
</evidence>
<dbReference type="Gene3D" id="1.50.10.100">
    <property type="entry name" value="Chondroitin AC/alginate lyase"/>
    <property type="match status" value="1"/>
</dbReference>
<dbReference type="SUPFAM" id="SSF48230">
    <property type="entry name" value="Chondroitin AC/alginate lyase"/>
    <property type="match status" value="1"/>
</dbReference>
<keyword evidence="1" id="KW-0732">Signal</keyword>
<dbReference type="EMBL" id="JAVLVU010000001">
    <property type="protein sequence ID" value="MDT3401143.1"/>
    <property type="molecule type" value="Genomic_DNA"/>
</dbReference>
<sequence length="564" mass="62452">MKILVNGKIIRSVGLILLLGFICSCKKNERPEDKGQNDSINPDVFRVSKLDHPGILHDKADLQRIKMYVANGLFPPYNSYLALKSLPTASATYQIRGPFANIARDGVDGNTKGAFEQDFNAAYHNSLMWVITGNEAHAKKAIEILNAYSNTLTGITGSNDNALTASFGGFILVNAAEIMRYTYSNWTLEDINKCEIMFRNVFVKELNVFFARPAYTNGNWGVSAMKAMMGFGVFLNDIEIFNKAVEFFFSKDIDNGSLYNYVINTEGQCQESGRDQAHTMLGLGSMAEACEVGFKQGLDMYGAMNNRLMYGYEYTSKYNLGYTVPYVKWKDVTGKYSNWGNISEAGRGIFRPIFEIAYNHYVVRKKLSMPFTQEVITKVGAEAAAPACDNPGFGSLLFYIGPTQLPDVNLGKLNCQFNGTDREGWNTVQTGASSIVADGKLKVSMVNVGTTASPKYRGDIALAKPNLNPINFPIWAIKFNKPGNSVLTLDARLATLSGQGTGLVAKDGTSVFYWDLSSKFSDIFQPDLLTLKVADMTVGTPNYEVDWIMTFKDINDLNTYINQL</sequence>
<evidence type="ECO:0000259" key="3">
    <source>
        <dbReference type="Pfam" id="PF05426"/>
    </source>
</evidence>
<evidence type="ECO:0000313" key="4">
    <source>
        <dbReference type="EMBL" id="MDT3401143.1"/>
    </source>
</evidence>
<reference evidence="5" key="1">
    <citation type="submission" date="2023-07" db="EMBL/GenBank/DDBJ databases">
        <title>Functional and genomic diversity of the sorghum phyllosphere microbiome.</title>
        <authorList>
            <person name="Shade A."/>
        </authorList>
    </citation>
    <scope>NUCLEOTIDE SEQUENCE [LARGE SCALE GENOMIC DNA]</scope>
    <source>
        <strain evidence="5">SORGH_AS_0422</strain>
    </source>
</reference>
<dbReference type="InterPro" id="IPR008929">
    <property type="entry name" value="Chondroitin_lyas"/>
</dbReference>
<evidence type="ECO:0000313" key="5">
    <source>
        <dbReference type="Proteomes" id="UP001258315"/>
    </source>
</evidence>
<name>A0ABU3GMY0_9SPHI</name>
<dbReference type="InterPro" id="IPR008397">
    <property type="entry name" value="Alginate_lyase_dom"/>
</dbReference>
<dbReference type="RefSeq" id="WP_311946960.1">
    <property type="nucleotide sequence ID" value="NZ_JAVLVU010000001.1"/>
</dbReference>